<evidence type="ECO:0000259" key="14">
    <source>
        <dbReference type="PROSITE" id="PS50109"/>
    </source>
</evidence>
<dbReference type="SUPFAM" id="SSF52172">
    <property type="entry name" value="CheY-like"/>
    <property type="match status" value="1"/>
</dbReference>
<dbReference type="STRING" id="377629.TERTU_0101"/>
<dbReference type="GO" id="GO:0022857">
    <property type="term" value="F:transmembrane transporter activity"/>
    <property type="evidence" value="ECO:0007669"/>
    <property type="project" value="InterPro"/>
</dbReference>
<dbReference type="InterPro" id="IPR003661">
    <property type="entry name" value="HisK_dim/P_dom"/>
</dbReference>
<dbReference type="InterPro" id="IPR035965">
    <property type="entry name" value="PAS-like_dom_sf"/>
</dbReference>
<dbReference type="eggNOG" id="COG0784">
    <property type="taxonomic scope" value="Bacteria"/>
</dbReference>
<dbReference type="HOGENOM" id="CLU_000445_22_0_6"/>
<dbReference type="PROSITE" id="PS50109">
    <property type="entry name" value="HIS_KIN"/>
    <property type="match status" value="1"/>
</dbReference>
<keyword evidence="5 11" id="KW-0597">Phosphoprotein</keyword>
<dbReference type="PRINTS" id="PR00344">
    <property type="entry name" value="BCTRLSENSOR"/>
</dbReference>
<dbReference type="SMART" id="SM00388">
    <property type="entry name" value="HisKA"/>
    <property type="match status" value="1"/>
</dbReference>
<dbReference type="InterPro" id="IPR005467">
    <property type="entry name" value="His_kinase_dom"/>
</dbReference>
<dbReference type="InterPro" id="IPR001789">
    <property type="entry name" value="Sig_transdc_resp-reg_receiver"/>
</dbReference>
<evidence type="ECO:0000259" key="15">
    <source>
        <dbReference type="PROSITE" id="PS50110"/>
    </source>
</evidence>
<dbReference type="KEGG" id="ttu:TERTU_0101"/>
<dbReference type="CDD" id="cd00082">
    <property type="entry name" value="HisKA"/>
    <property type="match status" value="1"/>
</dbReference>
<evidence type="ECO:0000256" key="4">
    <source>
        <dbReference type="ARBA" id="ARBA00012438"/>
    </source>
</evidence>
<dbReference type="InterPro" id="IPR004358">
    <property type="entry name" value="Sig_transdc_His_kin-like_C"/>
</dbReference>
<dbReference type="Gene3D" id="3.30.450.20">
    <property type="entry name" value="PAS domain"/>
    <property type="match status" value="1"/>
</dbReference>
<dbReference type="AlphaFoldDB" id="C5BKV8"/>
<name>C5BKV8_TERTT</name>
<evidence type="ECO:0000256" key="8">
    <source>
        <dbReference type="ARBA" id="ARBA00022777"/>
    </source>
</evidence>
<feature type="domain" description="Histidine kinase" evidence="14">
    <location>
        <begin position="862"/>
        <end position="1071"/>
    </location>
</feature>
<evidence type="ECO:0000256" key="10">
    <source>
        <dbReference type="ARBA" id="ARBA00023136"/>
    </source>
</evidence>
<comment type="catalytic activity">
    <reaction evidence="1">
        <text>ATP + protein L-histidine = ADP + protein N-phospho-L-histidine.</text>
        <dbReference type="EC" id="2.7.13.3"/>
    </reaction>
</comment>
<dbReference type="Pfam" id="PF00474">
    <property type="entry name" value="SSF"/>
    <property type="match status" value="1"/>
</dbReference>
<keyword evidence="7 13" id="KW-0812">Transmembrane</keyword>
<feature type="domain" description="Response regulatory" evidence="15">
    <location>
        <begin position="1093"/>
        <end position="1209"/>
    </location>
</feature>
<dbReference type="SUPFAM" id="SSF55874">
    <property type="entry name" value="ATPase domain of HSP90 chaperone/DNA topoisomerase II/histidine kinase"/>
    <property type="match status" value="1"/>
</dbReference>
<dbReference type="InterPro" id="IPR038377">
    <property type="entry name" value="Na/Glc_symporter_sf"/>
</dbReference>
<protein>
    <recommendedName>
        <fullName evidence="4">histidine kinase</fullName>
        <ecNumber evidence="4">2.7.13.3</ecNumber>
    </recommendedName>
</protein>
<dbReference type="CDD" id="cd10322">
    <property type="entry name" value="SLC5sbd"/>
    <property type="match status" value="1"/>
</dbReference>
<dbReference type="Gene3D" id="1.20.1730.10">
    <property type="entry name" value="Sodium/glucose cotransporter"/>
    <property type="match status" value="1"/>
</dbReference>
<feature type="transmembrane region" description="Helical" evidence="13">
    <location>
        <begin position="120"/>
        <end position="138"/>
    </location>
</feature>
<feature type="transmembrane region" description="Helical" evidence="13">
    <location>
        <begin position="51"/>
        <end position="72"/>
    </location>
</feature>
<gene>
    <name evidence="16" type="ordered locus">TERTU_0101</name>
</gene>
<organism evidence="16 17">
    <name type="scientific">Teredinibacter turnerae (strain ATCC 39867 / T7901)</name>
    <dbReference type="NCBI Taxonomy" id="377629"/>
    <lineage>
        <taxon>Bacteria</taxon>
        <taxon>Pseudomonadati</taxon>
        <taxon>Pseudomonadota</taxon>
        <taxon>Gammaproteobacteria</taxon>
        <taxon>Cellvibrionales</taxon>
        <taxon>Cellvibrionaceae</taxon>
        <taxon>Teredinibacter</taxon>
    </lineage>
</organism>
<evidence type="ECO:0000256" key="2">
    <source>
        <dbReference type="ARBA" id="ARBA00004141"/>
    </source>
</evidence>
<feature type="coiled-coil region" evidence="12">
    <location>
        <begin position="793"/>
        <end position="855"/>
    </location>
</feature>
<dbReference type="PANTHER" id="PTHR43047">
    <property type="entry name" value="TWO-COMPONENT HISTIDINE PROTEIN KINASE"/>
    <property type="match status" value="1"/>
</dbReference>
<feature type="modified residue" description="4-aspartylphosphate" evidence="11">
    <location>
        <position position="1144"/>
    </location>
</feature>
<keyword evidence="8 16" id="KW-0418">Kinase</keyword>
<accession>C5BKV8</accession>
<keyword evidence="9 13" id="KW-1133">Transmembrane helix</keyword>
<feature type="transmembrane region" description="Helical" evidence="13">
    <location>
        <begin position="166"/>
        <end position="185"/>
    </location>
</feature>
<dbReference type="PANTHER" id="PTHR43047:SF9">
    <property type="entry name" value="HISTIDINE KINASE"/>
    <property type="match status" value="1"/>
</dbReference>
<feature type="transmembrane region" description="Helical" evidence="13">
    <location>
        <begin position="92"/>
        <end position="114"/>
    </location>
</feature>
<evidence type="ECO:0000256" key="1">
    <source>
        <dbReference type="ARBA" id="ARBA00000085"/>
    </source>
</evidence>
<dbReference type="Pfam" id="PF00512">
    <property type="entry name" value="HisKA"/>
    <property type="match status" value="1"/>
</dbReference>
<sequence>MHQGRLRQISQACIDGTHPARLPAKASVDKPLQRELLQQAPLHHHTNKKRLVLSPVLLIVTLIAYLAMLFWIARIADRRRYNIDSRARHPLVYTLALGVYCTSWTFYGLVGTAATHGWDYLPILLGPVLLFTVGFPIVQRIARICQQENLHSIADFIASRYGKRQAVAVVVTVIILFVTIPYIALQLKAVSDAMAVTMSGQSFSGHDLTLIAAISMIVFALLFGANRLDVASYHSGIMAAIAFESLVKLIALVALAVFALLFTQAPATEAAAEAATMANEVFSETPLKPSFWVLTLVAACSVFCLPRMFQVTFVECLSENHLKFARKGFTLYMSLTALSIFVIAWVGNTLLAGTSYDSDHYVLALPLFAGNKALGVLAFIGGFSAATAMIIVASLTLSQMLSNDVILPLLIRARKHRVNVPDYTRSLKLTRRSTVIAIIALAWLYHHALAENAALTEIGLIAFTLVVQLAPAILFGLYWQRANAVGVFAGLAAGTTVWFITLMVPLLAHAGWLNPAVLEQGLFGWSWLRPTALFGMDFSDDYTRGAVLSLLANAVALVWVSRLDITRLPDHIQAIAFVNRERTRQDSSVQGLRINRTDLASLLSQFLGKTATQRLLDNDQAHDGVLASASLLKEAEQALAGIIGVASTRAMLVNLSSGESLGVADVVNIFEETTRTLQFNQDMLFASFESISSAISVVNADLKMVAWNRRYEQMFNYPEGMLRVGKNVAELVRFNAERGMLGAGSVEQHVKTRLDHLLAGKAYRVVRNHHQGVIEIKGRPLPAGGYVTTYDDITEFIEAQNELEKANLNLEQRVHERTQEIENINRSLREEIRKREETEQELLDAKSLAESANANKTQFLASASHDILQPLNAANLYASALLERPAIDSELKDNLRHLHNAIGSAESIISNLLEISRLDTGALKPQIRSFALNEILEPLANEFRVQTRAEVELRWLPTRLWTESDPKFLRRILQNFVANAVKYTEQGRILLACKRRGEQIEIRVCDTGPGISEAHQQRIFDDFYRIHTEVEGAGLGLGIALRFSQLLHHRLALKSQVHRGSGFSVWVPLRDPRSPQNLKTAPVEINSGLEDLHVFYVDDDENNIHALKTLMQNWGCRITSAATVASARALARASTEQPDALLLDYQLDAQMNGIELAEHLREVWGSLPVCIVSAAPDDNLAAALAHNNFDFLRKPIKPSKLRALMERYSGGHR</sequence>
<dbReference type="CDD" id="cd00156">
    <property type="entry name" value="REC"/>
    <property type="match status" value="1"/>
</dbReference>
<proteinExistence type="inferred from homology"/>
<dbReference type="PROSITE" id="PS50283">
    <property type="entry name" value="NA_SOLUT_SYMP_3"/>
    <property type="match status" value="1"/>
</dbReference>
<feature type="transmembrane region" description="Helical" evidence="13">
    <location>
        <begin position="373"/>
        <end position="397"/>
    </location>
</feature>
<dbReference type="SUPFAM" id="SSF47384">
    <property type="entry name" value="Homodimeric domain of signal transducing histidine kinase"/>
    <property type="match status" value="1"/>
</dbReference>
<evidence type="ECO:0000256" key="6">
    <source>
        <dbReference type="ARBA" id="ARBA00022679"/>
    </source>
</evidence>
<feature type="transmembrane region" description="Helical" evidence="13">
    <location>
        <begin position="205"/>
        <end position="225"/>
    </location>
</feature>
<dbReference type="Pfam" id="PF12860">
    <property type="entry name" value="PAS_7"/>
    <property type="match status" value="1"/>
</dbReference>
<feature type="transmembrane region" description="Helical" evidence="13">
    <location>
        <begin position="291"/>
        <end position="309"/>
    </location>
</feature>
<dbReference type="SMART" id="SM00387">
    <property type="entry name" value="HATPase_c"/>
    <property type="match status" value="1"/>
</dbReference>
<evidence type="ECO:0000256" key="11">
    <source>
        <dbReference type="PROSITE-ProRule" id="PRU00169"/>
    </source>
</evidence>
<evidence type="ECO:0000256" key="12">
    <source>
        <dbReference type="SAM" id="Coils"/>
    </source>
</evidence>
<dbReference type="EMBL" id="CP001614">
    <property type="protein sequence ID" value="ACR11234.1"/>
    <property type="molecule type" value="Genomic_DNA"/>
</dbReference>
<evidence type="ECO:0000313" key="16">
    <source>
        <dbReference type="EMBL" id="ACR11234.1"/>
    </source>
</evidence>
<keyword evidence="6" id="KW-0808">Transferase</keyword>
<dbReference type="Gene3D" id="3.30.565.10">
    <property type="entry name" value="Histidine kinase-like ATPase, C-terminal domain"/>
    <property type="match status" value="1"/>
</dbReference>
<comment type="similarity">
    <text evidence="3">Belongs to the sodium:solute symporter (SSF) (TC 2.A.21) family.</text>
</comment>
<evidence type="ECO:0000256" key="3">
    <source>
        <dbReference type="ARBA" id="ARBA00006434"/>
    </source>
</evidence>
<dbReference type="Proteomes" id="UP000009080">
    <property type="component" value="Chromosome"/>
</dbReference>
<keyword evidence="10 13" id="KW-0472">Membrane</keyword>
<dbReference type="Gene3D" id="1.10.287.130">
    <property type="match status" value="1"/>
</dbReference>
<dbReference type="InterPro" id="IPR001734">
    <property type="entry name" value="Na/solute_symporter"/>
</dbReference>
<dbReference type="eggNOG" id="COG0591">
    <property type="taxonomic scope" value="Bacteria"/>
</dbReference>
<keyword evidence="17" id="KW-1185">Reference proteome</keyword>
<evidence type="ECO:0000256" key="9">
    <source>
        <dbReference type="ARBA" id="ARBA00022989"/>
    </source>
</evidence>
<reference evidence="16 17" key="1">
    <citation type="journal article" date="2009" name="PLoS ONE">
        <title>The complete genome of Teredinibacter turnerae T7901: an intracellular endosymbiont of marine wood-boring bivalves (shipworms).</title>
        <authorList>
            <person name="Yang J.C."/>
            <person name="Madupu R."/>
            <person name="Durkin A.S."/>
            <person name="Ekborg N.A."/>
            <person name="Pedamallu C.S."/>
            <person name="Hostetler J.B."/>
            <person name="Radune D."/>
            <person name="Toms B.S."/>
            <person name="Henrissat B."/>
            <person name="Coutinho P.M."/>
            <person name="Schwarz S."/>
            <person name="Field L."/>
            <person name="Trindade-Silva A.E."/>
            <person name="Soares C.A.G."/>
            <person name="Elshahawi S."/>
            <person name="Hanora A."/>
            <person name="Schmidt E.W."/>
            <person name="Haygood M.G."/>
            <person name="Posfai J."/>
            <person name="Benner J."/>
            <person name="Madinger C."/>
            <person name="Nove J."/>
            <person name="Anton B."/>
            <person name="Chaudhary K."/>
            <person name="Foster J."/>
            <person name="Holman A."/>
            <person name="Kumar S."/>
            <person name="Lessard P.A."/>
            <person name="Luyten Y.A."/>
            <person name="Slatko B."/>
            <person name="Wood N."/>
            <person name="Wu B."/>
            <person name="Teplitski M."/>
            <person name="Mougous J.D."/>
            <person name="Ward N."/>
            <person name="Eisen J.A."/>
            <person name="Badger J.H."/>
            <person name="Distel D.L."/>
        </authorList>
    </citation>
    <scope>NUCLEOTIDE SEQUENCE [LARGE SCALE GENOMIC DNA]</scope>
    <source>
        <strain evidence="17">ATCC 39867 / T7901</strain>
    </source>
</reference>
<feature type="transmembrane region" description="Helical" evidence="13">
    <location>
        <begin position="485"/>
        <end position="508"/>
    </location>
</feature>
<dbReference type="PROSITE" id="PS50110">
    <property type="entry name" value="RESPONSE_REGULATORY"/>
    <property type="match status" value="1"/>
</dbReference>
<dbReference type="OrthoDB" id="9764438at2"/>
<dbReference type="Pfam" id="PF00072">
    <property type="entry name" value="Response_reg"/>
    <property type="match status" value="1"/>
</dbReference>
<dbReference type="InterPro" id="IPR011006">
    <property type="entry name" value="CheY-like_superfamily"/>
</dbReference>
<comment type="subcellular location">
    <subcellularLocation>
        <location evidence="2">Membrane</location>
        <topology evidence="2">Multi-pass membrane protein</topology>
    </subcellularLocation>
</comment>
<evidence type="ECO:0000256" key="13">
    <source>
        <dbReference type="SAM" id="Phobius"/>
    </source>
</evidence>
<keyword evidence="12" id="KW-0175">Coiled coil</keyword>
<feature type="transmembrane region" description="Helical" evidence="13">
    <location>
        <begin position="237"/>
        <end position="262"/>
    </location>
</feature>
<dbReference type="eggNOG" id="COG4191">
    <property type="taxonomic scope" value="Bacteria"/>
</dbReference>
<dbReference type="Pfam" id="PF02518">
    <property type="entry name" value="HATPase_c"/>
    <property type="match status" value="1"/>
</dbReference>
<feature type="transmembrane region" description="Helical" evidence="13">
    <location>
        <begin position="429"/>
        <end position="446"/>
    </location>
</feature>
<dbReference type="CDD" id="cd00075">
    <property type="entry name" value="HATPase"/>
    <property type="match status" value="1"/>
</dbReference>
<evidence type="ECO:0000256" key="5">
    <source>
        <dbReference type="ARBA" id="ARBA00022553"/>
    </source>
</evidence>
<dbReference type="SUPFAM" id="SSF55785">
    <property type="entry name" value="PYP-like sensor domain (PAS domain)"/>
    <property type="match status" value="1"/>
</dbReference>
<evidence type="ECO:0000313" key="17">
    <source>
        <dbReference type="Proteomes" id="UP000009080"/>
    </source>
</evidence>
<dbReference type="Gene3D" id="3.40.50.2300">
    <property type="match status" value="1"/>
</dbReference>
<dbReference type="GO" id="GO:0005886">
    <property type="term" value="C:plasma membrane"/>
    <property type="evidence" value="ECO:0007669"/>
    <property type="project" value="TreeGrafter"/>
</dbReference>
<dbReference type="SMART" id="SM00448">
    <property type="entry name" value="REC"/>
    <property type="match status" value="1"/>
</dbReference>
<dbReference type="GO" id="GO:0009927">
    <property type="term" value="F:histidine phosphotransfer kinase activity"/>
    <property type="evidence" value="ECO:0007669"/>
    <property type="project" value="TreeGrafter"/>
</dbReference>
<feature type="transmembrane region" description="Helical" evidence="13">
    <location>
        <begin position="329"/>
        <end position="353"/>
    </location>
</feature>
<dbReference type="InterPro" id="IPR003594">
    <property type="entry name" value="HATPase_dom"/>
</dbReference>
<dbReference type="InterPro" id="IPR036097">
    <property type="entry name" value="HisK_dim/P_sf"/>
</dbReference>
<dbReference type="InterPro" id="IPR036890">
    <property type="entry name" value="HATPase_C_sf"/>
</dbReference>
<evidence type="ECO:0000256" key="7">
    <source>
        <dbReference type="ARBA" id="ARBA00022692"/>
    </source>
</evidence>
<feature type="transmembrane region" description="Helical" evidence="13">
    <location>
        <begin position="458"/>
        <end position="478"/>
    </location>
</feature>
<dbReference type="EC" id="2.7.13.3" evidence="4"/>
<dbReference type="GO" id="GO:0000155">
    <property type="term" value="F:phosphorelay sensor kinase activity"/>
    <property type="evidence" value="ECO:0007669"/>
    <property type="project" value="InterPro"/>
</dbReference>